<organism evidence="2 3">
    <name type="scientific">Stegodyphus mimosarum</name>
    <name type="common">African social velvet spider</name>
    <dbReference type="NCBI Taxonomy" id="407821"/>
    <lineage>
        <taxon>Eukaryota</taxon>
        <taxon>Metazoa</taxon>
        <taxon>Ecdysozoa</taxon>
        <taxon>Arthropoda</taxon>
        <taxon>Chelicerata</taxon>
        <taxon>Arachnida</taxon>
        <taxon>Araneae</taxon>
        <taxon>Araneomorphae</taxon>
        <taxon>Entelegynae</taxon>
        <taxon>Eresoidea</taxon>
        <taxon>Eresidae</taxon>
        <taxon>Stegodyphus</taxon>
    </lineage>
</organism>
<sequence length="88" mass="9831">MSLALASSIFFIIDIANFMKRITAPYLILCIALKILKILFNTILFHNPSTKMLLKPNQTQSHSANRINNATTTYVSACAQSVQVVQLF</sequence>
<proteinExistence type="predicted"/>
<protein>
    <submittedName>
        <fullName evidence="2">Uncharacterized protein</fullName>
    </submittedName>
</protein>
<dbReference type="AlphaFoldDB" id="A0A087UFY2"/>
<keyword evidence="3" id="KW-1185">Reference proteome</keyword>
<dbReference type="EMBL" id="KK119638">
    <property type="protein sequence ID" value="KFM76271.1"/>
    <property type="molecule type" value="Genomic_DNA"/>
</dbReference>
<keyword evidence="1" id="KW-1133">Transmembrane helix</keyword>
<gene>
    <name evidence="2" type="ORF">X975_20517</name>
</gene>
<feature type="non-terminal residue" evidence="2">
    <location>
        <position position="88"/>
    </location>
</feature>
<accession>A0A087UFY2</accession>
<evidence type="ECO:0000256" key="1">
    <source>
        <dbReference type="SAM" id="Phobius"/>
    </source>
</evidence>
<reference evidence="2 3" key="1">
    <citation type="submission" date="2013-11" db="EMBL/GenBank/DDBJ databases">
        <title>Genome sequencing of Stegodyphus mimosarum.</title>
        <authorList>
            <person name="Bechsgaard J."/>
        </authorList>
    </citation>
    <scope>NUCLEOTIDE SEQUENCE [LARGE SCALE GENOMIC DNA]</scope>
</reference>
<dbReference type="Proteomes" id="UP000054359">
    <property type="component" value="Unassembled WGS sequence"/>
</dbReference>
<keyword evidence="1" id="KW-0472">Membrane</keyword>
<evidence type="ECO:0000313" key="3">
    <source>
        <dbReference type="Proteomes" id="UP000054359"/>
    </source>
</evidence>
<evidence type="ECO:0000313" key="2">
    <source>
        <dbReference type="EMBL" id="KFM76271.1"/>
    </source>
</evidence>
<feature type="transmembrane region" description="Helical" evidence="1">
    <location>
        <begin position="26"/>
        <end position="45"/>
    </location>
</feature>
<name>A0A087UFY2_STEMI</name>
<keyword evidence="1" id="KW-0812">Transmembrane</keyword>